<sequence>MLVNRMNTEVIFSEIDTAVRQIRHGASSNGVDHLSVADHREGEFISFVRFFKRKIMFTVDVEESLKLVLVEPKFASKYLEIVSNQRDYLSEWLVWPPHAENEEFFLSFIKKSLHDYADGKSLVCAMIYQNEVVGNISFNTINHDLQKVEIGYWLRRDLQGKGIVSKSLKKLIDYAFTELNMQKVQISAAVDNHASRSVCERLGFKLEGVITRAENLNGRVVDHAVYGLSR</sequence>
<evidence type="ECO:0000259" key="1">
    <source>
        <dbReference type="PROSITE" id="PS51186"/>
    </source>
</evidence>
<proteinExistence type="predicted"/>
<dbReference type="PANTHER" id="PTHR43441">
    <property type="entry name" value="RIBOSOMAL-PROTEIN-SERINE ACETYLTRANSFERASE"/>
    <property type="match status" value="1"/>
</dbReference>
<dbReference type="InterPro" id="IPR051908">
    <property type="entry name" value="Ribosomal_N-acetyltransferase"/>
</dbReference>
<dbReference type="EMBL" id="BJXJ01000127">
    <property type="protein sequence ID" value="GEM77741.1"/>
    <property type="molecule type" value="Genomic_DNA"/>
</dbReference>
<reference evidence="2 3" key="1">
    <citation type="submission" date="2019-07" db="EMBL/GenBank/DDBJ databases">
        <title>Whole genome shotgun sequence of Vibrio sagamiensis NBRC 104589.</title>
        <authorList>
            <person name="Hosoyama A."/>
            <person name="Uohara A."/>
            <person name="Ohji S."/>
            <person name="Ichikawa N."/>
        </authorList>
    </citation>
    <scope>NUCLEOTIDE SEQUENCE [LARGE SCALE GENOMIC DNA]</scope>
    <source>
        <strain evidence="2 3">NBRC 104589</strain>
    </source>
</reference>
<organism evidence="2 3">
    <name type="scientific">Vibrio sagamiensis NBRC 104589</name>
    <dbReference type="NCBI Taxonomy" id="1219064"/>
    <lineage>
        <taxon>Bacteria</taxon>
        <taxon>Pseudomonadati</taxon>
        <taxon>Pseudomonadota</taxon>
        <taxon>Gammaproteobacteria</taxon>
        <taxon>Vibrionales</taxon>
        <taxon>Vibrionaceae</taxon>
        <taxon>Vibrio</taxon>
    </lineage>
</organism>
<evidence type="ECO:0000313" key="2">
    <source>
        <dbReference type="EMBL" id="GEM77741.1"/>
    </source>
</evidence>
<dbReference type="InterPro" id="IPR000182">
    <property type="entry name" value="GNAT_dom"/>
</dbReference>
<dbReference type="SUPFAM" id="SSF55729">
    <property type="entry name" value="Acyl-CoA N-acyltransferases (Nat)"/>
    <property type="match status" value="1"/>
</dbReference>
<keyword evidence="3" id="KW-1185">Reference proteome</keyword>
<dbReference type="PROSITE" id="PS51186">
    <property type="entry name" value="GNAT"/>
    <property type="match status" value="1"/>
</dbReference>
<dbReference type="GO" id="GO:0005737">
    <property type="term" value="C:cytoplasm"/>
    <property type="evidence" value="ECO:0007669"/>
    <property type="project" value="TreeGrafter"/>
</dbReference>
<keyword evidence="2" id="KW-0808">Transferase</keyword>
<protein>
    <submittedName>
        <fullName evidence="2">Ribosomal-protein-L7/L12-serine acetyltransferase</fullName>
    </submittedName>
</protein>
<dbReference type="Proteomes" id="UP000321922">
    <property type="component" value="Unassembled WGS sequence"/>
</dbReference>
<dbReference type="GO" id="GO:1990189">
    <property type="term" value="F:protein N-terminal-serine acetyltransferase activity"/>
    <property type="evidence" value="ECO:0007669"/>
    <property type="project" value="TreeGrafter"/>
</dbReference>
<feature type="domain" description="N-acetyltransferase" evidence="1">
    <location>
        <begin position="79"/>
        <end position="230"/>
    </location>
</feature>
<dbReference type="GO" id="GO:0008999">
    <property type="term" value="F:protein-N-terminal-alanine acetyltransferase activity"/>
    <property type="evidence" value="ECO:0007669"/>
    <property type="project" value="TreeGrafter"/>
</dbReference>
<accession>A0A511QKC5</accession>
<dbReference type="InterPro" id="IPR016181">
    <property type="entry name" value="Acyl_CoA_acyltransferase"/>
</dbReference>
<dbReference type="AlphaFoldDB" id="A0A511QKC5"/>
<evidence type="ECO:0000313" key="3">
    <source>
        <dbReference type="Proteomes" id="UP000321922"/>
    </source>
</evidence>
<dbReference type="Gene3D" id="3.40.630.30">
    <property type="match status" value="1"/>
</dbReference>
<dbReference type="Pfam" id="PF13302">
    <property type="entry name" value="Acetyltransf_3"/>
    <property type="match status" value="1"/>
</dbReference>
<name>A0A511QKC5_9VIBR</name>
<comment type="caution">
    <text evidence="2">The sequence shown here is derived from an EMBL/GenBank/DDBJ whole genome shotgun (WGS) entry which is preliminary data.</text>
</comment>
<dbReference type="PANTHER" id="PTHR43441:SF12">
    <property type="entry name" value="RIBOSOMAL N-ACETYLTRANSFERASE YDAF-RELATED"/>
    <property type="match status" value="1"/>
</dbReference>
<gene>
    <name evidence="2" type="primary">rimL</name>
    <name evidence="2" type="ORF">VSA01S_38530</name>
</gene>